<feature type="transmembrane region" description="Helical" evidence="1">
    <location>
        <begin position="48"/>
        <end position="70"/>
    </location>
</feature>
<dbReference type="EMBL" id="LR214939">
    <property type="protein sequence ID" value="VEU56095.1"/>
    <property type="molecule type" value="Genomic_DNA"/>
</dbReference>
<keyword evidence="1" id="KW-1133">Transmembrane helix</keyword>
<name>A0A448ZY82_METSV</name>
<dbReference type="AlphaFoldDB" id="A0A448ZY82"/>
<keyword evidence="2" id="KW-0614">Plasmid</keyword>
<geneLocation type="plasmid" evidence="2">
    <name>2</name>
</geneLocation>
<evidence type="ECO:0008006" key="3">
    <source>
        <dbReference type="Google" id="ProtNLM"/>
    </source>
</evidence>
<reference evidence="2" key="1">
    <citation type="submission" date="2019-01" db="EMBL/GenBank/DDBJ databases">
        <authorList>
            <consortium name="Pathogen Informatics"/>
        </authorList>
    </citation>
    <scope>NUCLEOTIDE SEQUENCE [LARGE SCALE GENOMIC DNA]</scope>
    <source>
        <strain evidence="2">NCTC10113</strain>
    </source>
</reference>
<organism evidence="2">
    <name type="scientific">Metamycoplasma salivarium</name>
    <name type="common">Mycoplasma salivarium</name>
    <dbReference type="NCBI Taxonomy" id="2124"/>
    <lineage>
        <taxon>Bacteria</taxon>
        <taxon>Bacillati</taxon>
        <taxon>Mycoplasmatota</taxon>
        <taxon>Mycoplasmoidales</taxon>
        <taxon>Metamycoplasmataceae</taxon>
        <taxon>Metamycoplasma</taxon>
    </lineage>
</organism>
<protein>
    <recommendedName>
        <fullName evidence="3">DUF3899 domain-containing protein</fullName>
    </recommendedName>
</protein>
<proteinExistence type="predicted"/>
<keyword evidence="1" id="KW-0812">Transmembrane</keyword>
<feature type="transmembrane region" description="Helical" evidence="1">
    <location>
        <begin position="134"/>
        <end position="155"/>
    </location>
</feature>
<keyword evidence="1" id="KW-0472">Membrane</keyword>
<sequence length="160" mass="18440">MKEKRAFKEYWNDSWNLFTLLYLFFSLAITFILAICLIYAAKKPTIDSITFASIFLFSINIVVLLFKWGFAKGIISGIKSSHAERIIRKRAKARYGKNASINEQNRIIVEEREKYEQEANKKSVMSDAKKTTNLVFYILLGVSLLTIIILVPYMVKVARG</sequence>
<evidence type="ECO:0000313" key="2">
    <source>
        <dbReference type="EMBL" id="VEU56095.1"/>
    </source>
</evidence>
<gene>
    <name evidence="2" type="ORF">NCTC10113_00976</name>
</gene>
<feature type="transmembrane region" description="Helical" evidence="1">
    <location>
        <begin position="20"/>
        <end position="41"/>
    </location>
</feature>
<dbReference type="RefSeq" id="WP_024543968.1">
    <property type="nucleotide sequence ID" value="NZ_LR214938.2"/>
</dbReference>
<accession>A0A448ZY82</accession>
<evidence type="ECO:0000256" key="1">
    <source>
        <dbReference type="SAM" id="Phobius"/>
    </source>
</evidence>